<accession>A0A6J4RWA0</accession>
<reference evidence="1" key="1">
    <citation type="submission" date="2020-02" db="EMBL/GenBank/DDBJ databases">
        <authorList>
            <person name="Meier V. D."/>
        </authorList>
    </citation>
    <scope>NUCLEOTIDE SEQUENCE</scope>
    <source>
        <strain evidence="1">AVDCRST_MAG96</strain>
    </source>
</reference>
<dbReference type="AlphaFoldDB" id="A0A6J4RWA0"/>
<gene>
    <name evidence="1" type="ORF">AVDCRST_MAG96-772</name>
</gene>
<proteinExistence type="predicted"/>
<protein>
    <submittedName>
        <fullName evidence="1">Uncharacterized protein</fullName>
    </submittedName>
</protein>
<dbReference type="EMBL" id="CADCVN010000291">
    <property type="protein sequence ID" value="CAA9476895.1"/>
    <property type="molecule type" value="Genomic_DNA"/>
</dbReference>
<name>A0A6J4RWA0_9BACT</name>
<evidence type="ECO:0000313" key="1">
    <source>
        <dbReference type="EMBL" id="CAA9476895.1"/>
    </source>
</evidence>
<sequence length="51" mass="6129">MYWYSTTKRIRGLNSLISIFLNEEKTIPKEFCSCYKGYLFIHLEQNPSFFA</sequence>
<organism evidence="1">
    <name type="scientific">uncultured Segetibacter sp</name>
    <dbReference type="NCBI Taxonomy" id="481133"/>
    <lineage>
        <taxon>Bacteria</taxon>
        <taxon>Pseudomonadati</taxon>
        <taxon>Bacteroidota</taxon>
        <taxon>Chitinophagia</taxon>
        <taxon>Chitinophagales</taxon>
        <taxon>Chitinophagaceae</taxon>
        <taxon>Segetibacter</taxon>
        <taxon>environmental samples</taxon>
    </lineage>
</organism>